<dbReference type="RefSeq" id="WP_017436559.1">
    <property type="nucleotide sequence ID" value="NZ_BAWO01000051.1"/>
</dbReference>
<dbReference type="NCBIfam" id="TIGR00790">
    <property type="entry name" value="fnt"/>
    <property type="match status" value="1"/>
</dbReference>
<dbReference type="AlphaFoldDB" id="A0A023DHP4"/>
<comment type="caution">
    <text evidence="8">The sequence shown here is derived from an EMBL/GenBank/DDBJ whole genome shotgun (WGS) entry which is preliminary data.</text>
</comment>
<dbReference type="Proteomes" id="UP000023561">
    <property type="component" value="Unassembled WGS sequence"/>
</dbReference>
<evidence type="ECO:0000256" key="7">
    <source>
        <dbReference type="SAM" id="Phobius"/>
    </source>
</evidence>
<feature type="transmembrane region" description="Helical" evidence="7">
    <location>
        <begin position="155"/>
        <end position="177"/>
    </location>
</feature>
<gene>
    <name evidence="8" type="ORF">GCA01S_051_00180</name>
</gene>
<dbReference type="EMBL" id="BAWO01000051">
    <property type="protein sequence ID" value="GAJ40795.1"/>
    <property type="molecule type" value="Genomic_DNA"/>
</dbReference>
<dbReference type="PANTHER" id="PTHR30520">
    <property type="entry name" value="FORMATE TRANSPORTER-RELATED"/>
    <property type="match status" value="1"/>
</dbReference>
<proteinExistence type="inferred from homology"/>
<dbReference type="InterPro" id="IPR023271">
    <property type="entry name" value="Aquaporin-like"/>
</dbReference>
<feature type="transmembrane region" description="Helical" evidence="7">
    <location>
        <begin position="57"/>
        <end position="78"/>
    </location>
</feature>
<dbReference type="FunFam" id="1.20.1080.10:FF:000011">
    <property type="entry name" value="Formate family transporter"/>
    <property type="match status" value="1"/>
</dbReference>
<dbReference type="PANTHER" id="PTHR30520:SF6">
    <property type="entry name" value="FORMATE_NITRATE FAMILY TRANSPORTER (EUROFUNG)"/>
    <property type="match status" value="1"/>
</dbReference>
<dbReference type="Pfam" id="PF01226">
    <property type="entry name" value="Form_Nir_trans"/>
    <property type="match status" value="1"/>
</dbReference>
<feature type="transmembrane region" description="Helical" evidence="7">
    <location>
        <begin position="25"/>
        <end position="45"/>
    </location>
</feature>
<sequence>MAYRNPSQIAQLAIEAGTRKANLPLLSQIVLGFLAGAFIALGFLLDIRVIGNVPPQWGSFANFLGAAVFPLGLVLVIIAGGELLTGNMMSMTLAALAKTITLGKLIKGWFWVTVSNFLGAVFVAYLFGHVVGLTAEGPFLAKTVAIADAKLHDTFIQAFISGIGCNWLVTLAVWLSYGAEDIGGKILAIWFPVMAFVAIGFQHVVANMFVIPAAIFEGHAAWADWFRNFVPVFLGNAVGGSIFVALLYWFVYVKDHAKQNVAHVKVVKKEAR</sequence>
<comment type="subcellular location">
    <subcellularLocation>
        <location evidence="1">Membrane</location>
        <topology evidence="1">Multi-pass membrane protein</topology>
    </subcellularLocation>
</comment>
<feature type="transmembrane region" description="Helical" evidence="7">
    <location>
        <begin position="189"/>
        <end position="216"/>
    </location>
</feature>
<accession>A0A023DHP4</accession>
<keyword evidence="3 7" id="KW-0812">Transmembrane</keyword>
<protein>
    <submittedName>
        <fullName evidence="8">Putative formate transporter</fullName>
    </submittedName>
</protein>
<evidence type="ECO:0000313" key="9">
    <source>
        <dbReference type="Proteomes" id="UP000023561"/>
    </source>
</evidence>
<dbReference type="GO" id="GO:0015499">
    <property type="term" value="F:formate transmembrane transporter activity"/>
    <property type="evidence" value="ECO:0007669"/>
    <property type="project" value="TreeGrafter"/>
</dbReference>
<evidence type="ECO:0000256" key="6">
    <source>
        <dbReference type="ARBA" id="ARBA00049660"/>
    </source>
</evidence>
<dbReference type="InterPro" id="IPR000292">
    <property type="entry name" value="For/NO2_transpt"/>
</dbReference>
<dbReference type="OrthoDB" id="9786493at2"/>
<keyword evidence="4 7" id="KW-1133">Transmembrane helix</keyword>
<dbReference type="GeneID" id="301192390"/>
<dbReference type="GO" id="GO:0005886">
    <property type="term" value="C:plasma membrane"/>
    <property type="evidence" value="ECO:0007669"/>
    <property type="project" value="TreeGrafter"/>
</dbReference>
<feature type="transmembrane region" description="Helical" evidence="7">
    <location>
        <begin position="228"/>
        <end position="251"/>
    </location>
</feature>
<evidence type="ECO:0000256" key="3">
    <source>
        <dbReference type="ARBA" id="ARBA00022692"/>
    </source>
</evidence>
<comment type="similarity">
    <text evidence="6">Belongs to the FNT transporter (TC 1.A.16) family.</text>
</comment>
<organism evidence="8 9">
    <name type="scientific">Parageobacillus caldoxylosilyticus NBRC 107762</name>
    <dbReference type="NCBI Taxonomy" id="1220594"/>
    <lineage>
        <taxon>Bacteria</taxon>
        <taxon>Bacillati</taxon>
        <taxon>Bacillota</taxon>
        <taxon>Bacilli</taxon>
        <taxon>Bacillales</taxon>
        <taxon>Anoxybacillaceae</taxon>
        <taxon>Saccharococcus</taxon>
    </lineage>
</organism>
<dbReference type="Gene3D" id="1.20.1080.10">
    <property type="entry name" value="Glycerol uptake facilitator protein"/>
    <property type="match status" value="1"/>
</dbReference>
<evidence type="ECO:0000256" key="1">
    <source>
        <dbReference type="ARBA" id="ARBA00004141"/>
    </source>
</evidence>
<name>A0A023DHP4_9BACL</name>
<evidence type="ECO:0000256" key="5">
    <source>
        <dbReference type="ARBA" id="ARBA00023136"/>
    </source>
</evidence>
<evidence type="ECO:0000256" key="2">
    <source>
        <dbReference type="ARBA" id="ARBA00022448"/>
    </source>
</evidence>
<reference evidence="8 9" key="1">
    <citation type="submission" date="2014-04" db="EMBL/GenBank/DDBJ databases">
        <title>Whole genome shotgun sequence of Geobacillus caldoxylosilyticus NBRC 107762.</title>
        <authorList>
            <person name="Hosoyama A."/>
            <person name="Hosoyama Y."/>
            <person name="Katano-Makiyama Y."/>
            <person name="Tsuchikane K."/>
            <person name="Ohji S."/>
            <person name="Ichikawa N."/>
            <person name="Yamazoe A."/>
            <person name="Fujita N."/>
        </authorList>
    </citation>
    <scope>NUCLEOTIDE SEQUENCE [LARGE SCALE GENOMIC DNA]</scope>
    <source>
        <strain evidence="8 9">NBRC 107762</strain>
    </source>
</reference>
<evidence type="ECO:0000313" key="8">
    <source>
        <dbReference type="EMBL" id="GAJ40795.1"/>
    </source>
</evidence>
<feature type="transmembrane region" description="Helical" evidence="7">
    <location>
        <begin position="109"/>
        <end position="135"/>
    </location>
</feature>
<evidence type="ECO:0000256" key="4">
    <source>
        <dbReference type="ARBA" id="ARBA00022989"/>
    </source>
</evidence>
<keyword evidence="5 7" id="KW-0472">Membrane</keyword>
<keyword evidence="2" id="KW-0813">Transport</keyword>
<keyword evidence="9" id="KW-1185">Reference proteome</keyword>